<feature type="region of interest" description="Disordered" evidence="1">
    <location>
        <begin position="31"/>
        <end position="59"/>
    </location>
</feature>
<evidence type="ECO:0000256" key="1">
    <source>
        <dbReference type="SAM" id="MobiDB-lite"/>
    </source>
</evidence>
<feature type="compositionally biased region" description="Gly residues" evidence="1">
    <location>
        <begin position="207"/>
        <end position="221"/>
    </location>
</feature>
<dbReference type="Proteomes" id="UP001352263">
    <property type="component" value="Unassembled WGS sequence"/>
</dbReference>
<sequence>MNHLLRLTVCHAVLTASFPLAAAAQASLPATEAANGPPSRLTAPALPPPSTELSSGGVNTMRSEAGLDIEAEQVPSSPAERLRPVMRNDITYLCGGIGDEEAAYMKSEASSYDLMLTFAARNGAYLADVNVDIADGKGKMLLRTRCDSPLLLVDLPRAGNYRIRADAGGHVIRRSVKVNAGRKTGQHLATAVLTWPQQVAENPSGRASGGGAGGSTGSGMR</sequence>
<dbReference type="EMBL" id="JAWIIV010000007">
    <property type="protein sequence ID" value="MEC4719572.1"/>
    <property type="molecule type" value="Genomic_DNA"/>
</dbReference>
<organism evidence="3 4">
    <name type="scientific">Noviherbaspirillum album</name>
    <dbReference type="NCBI Taxonomy" id="3080276"/>
    <lineage>
        <taxon>Bacteria</taxon>
        <taxon>Pseudomonadati</taxon>
        <taxon>Pseudomonadota</taxon>
        <taxon>Betaproteobacteria</taxon>
        <taxon>Burkholderiales</taxon>
        <taxon>Oxalobacteraceae</taxon>
        <taxon>Noviherbaspirillum</taxon>
    </lineage>
</organism>
<comment type="caution">
    <text evidence="3">The sequence shown here is derived from an EMBL/GenBank/DDBJ whole genome shotgun (WGS) entry which is preliminary data.</text>
</comment>
<accession>A0ABU6J7F5</accession>
<reference evidence="3 4" key="1">
    <citation type="submission" date="2023-10" db="EMBL/GenBank/DDBJ databases">
        <title>Noviherbaspirillum sp. CPCC 100848 genome assembly.</title>
        <authorList>
            <person name="Li X.Y."/>
            <person name="Fang X.M."/>
        </authorList>
    </citation>
    <scope>NUCLEOTIDE SEQUENCE [LARGE SCALE GENOMIC DNA]</scope>
    <source>
        <strain evidence="3 4">CPCC 100848</strain>
    </source>
</reference>
<keyword evidence="4" id="KW-1185">Reference proteome</keyword>
<name>A0ABU6J7F5_9BURK</name>
<gene>
    <name evidence="3" type="ORF">RY831_10450</name>
</gene>
<protein>
    <recommendedName>
        <fullName evidence="5">Carboxypeptidase regulatory-like domain-containing protein</fullName>
    </recommendedName>
</protein>
<feature type="signal peptide" evidence="2">
    <location>
        <begin position="1"/>
        <end position="22"/>
    </location>
</feature>
<feature type="region of interest" description="Disordered" evidence="1">
    <location>
        <begin position="199"/>
        <end position="221"/>
    </location>
</feature>
<proteinExistence type="predicted"/>
<evidence type="ECO:0000313" key="3">
    <source>
        <dbReference type="EMBL" id="MEC4719572.1"/>
    </source>
</evidence>
<evidence type="ECO:0000313" key="4">
    <source>
        <dbReference type="Proteomes" id="UP001352263"/>
    </source>
</evidence>
<evidence type="ECO:0008006" key="5">
    <source>
        <dbReference type="Google" id="ProtNLM"/>
    </source>
</evidence>
<evidence type="ECO:0000256" key="2">
    <source>
        <dbReference type="SAM" id="SignalP"/>
    </source>
</evidence>
<dbReference type="RefSeq" id="WP_326506288.1">
    <property type="nucleotide sequence ID" value="NZ_JAWIIV010000007.1"/>
</dbReference>
<keyword evidence="2" id="KW-0732">Signal</keyword>
<feature type="chain" id="PRO_5046433885" description="Carboxypeptidase regulatory-like domain-containing protein" evidence="2">
    <location>
        <begin position="23"/>
        <end position="221"/>
    </location>
</feature>